<accession>S7TYQ0</accession>
<evidence type="ECO:0000259" key="3">
    <source>
        <dbReference type="Pfam" id="PF05378"/>
    </source>
</evidence>
<dbReference type="SUPFAM" id="SSF53067">
    <property type="entry name" value="Actin-like ATPase domain"/>
    <property type="match status" value="1"/>
</dbReference>
<gene>
    <name evidence="5" type="ORF">dsmv_1849</name>
</gene>
<proteinExistence type="predicted"/>
<dbReference type="InterPro" id="IPR002821">
    <property type="entry name" value="Hydantoinase_A"/>
</dbReference>
<dbReference type="PANTHER" id="PTHR11365:SF2">
    <property type="entry name" value="5-OXOPROLINASE"/>
    <property type="match status" value="1"/>
</dbReference>
<dbReference type="RefSeq" id="WP_020876231.1">
    <property type="nucleotide sequence ID" value="NZ_ATHJ01000071.1"/>
</dbReference>
<dbReference type="GO" id="GO:0006749">
    <property type="term" value="P:glutathione metabolic process"/>
    <property type="evidence" value="ECO:0007669"/>
    <property type="project" value="TreeGrafter"/>
</dbReference>
<reference evidence="5 6" key="1">
    <citation type="journal article" date="2013" name="Genome Announc.">
        <title>Draft genome sequences for three mercury-methylating, sulfate-reducing bacteria.</title>
        <authorList>
            <person name="Brown S.D."/>
            <person name="Hurt R.A.Jr."/>
            <person name="Gilmour C.C."/>
            <person name="Elias D.A."/>
        </authorList>
    </citation>
    <scope>NUCLEOTIDE SEQUENCE [LARGE SCALE GENOMIC DNA]</scope>
    <source>
        <strain evidence="5 6">DSM 2059</strain>
    </source>
</reference>
<dbReference type="eggNOG" id="COG0145">
    <property type="taxonomic scope" value="Bacteria"/>
</dbReference>
<dbReference type="EMBL" id="ATHJ01000071">
    <property type="protein sequence ID" value="EPR41850.1"/>
    <property type="molecule type" value="Genomic_DNA"/>
</dbReference>
<evidence type="ECO:0000313" key="6">
    <source>
        <dbReference type="Proteomes" id="UP000014977"/>
    </source>
</evidence>
<dbReference type="OrthoDB" id="9759608at2"/>
<feature type="compositionally biased region" description="Basic and acidic residues" evidence="1">
    <location>
        <begin position="276"/>
        <end position="287"/>
    </location>
</feature>
<dbReference type="InterPro" id="IPR043129">
    <property type="entry name" value="ATPase_NBD"/>
</dbReference>
<dbReference type="PATRIC" id="fig|1121405.3.peg.1309"/>
<dbReference type="PANTHER" id="PTHR11365">
    <property type="entry name" value="5-OXOPROLINASE RELATED"/>
    <property type="match status" value="1"/>
</dbReference>
<protein>
    <submittedName>
        <fullName evidence="5">Hydantoinase/oxoprolinase</fullName>
    </submittedName>
</protein>
<feature type="region of interest" description="Disordered" evidence="1">
    <location>
        <begin position="270"/>
        <end position="291"/>
    </location>
</feature>
<dbReference type="GO" id="GO:0005829">
    <property type="term" value="C:cytosol"/>
    <property type="evidence" value="ECO:0007669"/>
    <property type="project" value="TreeGrafter"/>
</dbReference>
<dbReference type="Proteomes" id="UP000014977">
    <property type="component" value="Unassembled WGS sequence"/>
</dbReference>
<dbReference type="STRING" id="897.B2D07_00300"/>
<evidence type="ECO:0000259" key="4">
    <source>
        <dbReference type="Pfam" id="PF07796"/>
    </source>
</evidence>
<dbReference type="AlphaFoldDB" id="S7TYQ0"/>
<evidence type="ECO:0000256" key="1">
    <source>
        <dbReference type="SAM" id="MobiDB-lite"/>
    </source>
</evidence>
<feature type="domain" description="Hydantoinase/oxoprolinase N-terminal" evidence="3">
    <location>
        <begin position="295"/>
        <end position="453"/>
    </location>
</feature>
<dbReference type="Pfam" id="PF07796">
    <property type="entry name" value="DUF1638"/>
    <property type="match status" value="1"/>
</dbReference>
<name>S7TYQ0_DESML</name>
<dbReference type="InterPro" id="IPR045079">
    <property type="entry name" value="Oxoprolinase-like"/>
</dbReference>
<dbReference type="Pfam" id="PF05378">
    <property type="entry name" value="Hydant_A_N"/>
    <property type="match status" value="1"/>
</dbReference>
<evidence type="ECO:0000259" key="2">
    <source>
        <dbReference type="Pfam" id="PF01968"/>
    </source>
</evidence>
<dbReference type="GO" id="GO:0017168">
    <property type="term" value="F:5-oxoprolinase (ATP-hydrolyzing) activity"/>
    <property type="evidence" value="ECO:0007669"/>
    <property type="project" value="TreeGrafter"/>
</dbReference>
<dbReference type="Pfam" id="PF01968">
    <property type="entry name" value="Hydantoinase_A"/>
    <property type="match status" value="1"/>
</dbReference>
<feature type="domain" description="Hydantoinase A/oxoprolinase" evidence="2">
    <location>
        <begin position="473"/>
        <end position="614"/>
    </location>
</feature>
<keyword evidence="6" id="KW-1185">Reference proteome</keyword>
<feature type="domain" description="DUF1638" evidence="4">
    <location>
        <begin position="34"/>
        <end position="218"/>
    </location>
</feature>
<dbReference type="InterPro" id="IPR008040">
    <property type="entry name" value="Hydant_A_N"/>
</dbReference>
<organism evidence="5 6">
    <name type="scientific">Desulfococcus multivorans DSM 2059</name>
    <dbReference type="NCBI Taxonomy" id="1121405"/>
    <lineage>
        <taxon>Bacteria</taxon>
        <taxon>Pseudomonadati</taxon>
        <taxon>Thermodesulfobacteriota</taxon>
        <taxon>Desulfobacteria</taxon>
        <taxon>Desulfobacterales</taxon>
        <taxon>Desulfococcaceae</taxon>
        <taxon>Desulfococcus</taxon>
    </lineage>
</organism>
<dbReference type="InterPro" id="IPR012437">
    <property type="entry name" value="DUF1638"/>
</dbReference>
<evidence type="ECO:0000313" key="5">
    <source>
        <dbReference type="EMBL" id="EPR41850.1"/>
    </source>
</evidence>
<comment type="caution">
    <text evidence="5">The sequence shown here is derived from an EMBL/GenBank/DDBJ whole genome shotgun (WGS) entry which is preliminary data.</text>
</comment>
<sequence length="950" mass="104038">MIVKKKIYVVACAVLSVDLRHAVERLGMDVVFRFLEAGLHDRPNLLREKLQGAVDEINAAGDASRIVIGYGICGRGSVGVKAGDVPMAIPRVHDCIALFLGGDAVYRREFRKAPGTYYISAGWYEEKTEPLSQRRLWAGYGAERLHYDDLVRTYGVEAADRTFRFLNSWKTHYRRAAFIDTGAGKSLKYEQYARDMAEEYGWDFERIEGDHALMERLLKAMESSDDILVVPPHHVIGFDALRAGLTANPAWTGRAADASGPQVMVVDDVRPSLPRPDTRPAYGREEGPPMVKTGLGIDAGGTYTDAVIYDVARGKTLSKSKALTTKWDFTRGIGEALAGLDGERLRTVEMVALSTTLATNAIVEGEGQKVGMILMPPYGLFDSRDIAYEPKAVVSGSLEISGQERTPVDPEEVRRIVRRMVDRDQVRAFAVSGFAGSINPVHELAVKRIIREETDLFVTCGHELSDILDFKVRAHTAMLNARIIPRLARLLVDLEAELSRFHIHAPVVVVKGDGTLMSAAMAKERPVETILSGPAASVAGARHLTGLADALVVDMGGTTTDTAILLGGGVSLCDSGSNVGGHKTHVKALEIRTRGLGGDSLIQMEKESIIIGPRRVAPMAWLGTRHPAADRAVAYLETRIHRYAASTRGMQMLALNGTPEDMDLTDSEREIVDLLAERPFSIDEILERTGAMIERALPIRRLEEYAVIQRCGLTPTDLLHITGRFDRWDGRTASRYAAIYAALEKKDTAEMAEAMLDKVVRDLALELLKRELDGKIDPEAVHTCPVCRTLVENMFAGGSDHYRVKIDLKRPVVGIGAPIHYFLPRAAAVLGAKAVLHPDADVANAIGAITSDVVVKRHVRIVPDQAGGFLIEGISGIRHFRRFEEADEYARDRLVALVRDQAAVSGTSARRVELITEDQVPRAAGGAEIFIGRVISATLVGRPDRVLQKT</sequence>